<evidence type="ECO:0000313" key="2">
    <source>
        <dbReference type="Proteomes" id="UP000581408"/>
    </source>
</evidence>
<comment type="caution">
    <text evidence="1">The sequence shown here is derived from an EMBL/GenBank/DDBJ whole genome shotgun (WGS) entry which is preliminary data.</text>
</comment>
<sequence>MNTTPDHGLAPNPSAAVPVTQADIDLAVETLRDLAGWHIWPVRQETVTVDTAGDNVIFLPTLRLLQVHALALDGTPVDLDTIEWSESGMLRLKKRPRRGFRRITATILHGFENTPLAAVAMQMAARAHQPATNMQVGGISVGAPGALTPYSSEWRLLDRYKLGPMP</sequence>
<dbReference type="RefSeq" id="WP_181194813.1">
    <property type="nucleotide sequence ID" value="NZ_JABFEE010000006.1"/>
</dbReference>
<reference evidence="1 2" key="1">
    <citation type="submission" date="2020-05" db="EMBL/GenBank/DDBJ databases">
        <title>Descriptions of Corynebacterium xxxx sp. nov., Corynebacterium yyyy sp. nov. and Corynebacterium zzzz sp. nov.</title>
        <authorList>
            <person name="Zhang G."/>
        </authorList>
    </citation>
    <scope>NUCLEOTIDE SEQUENCE [LARGE SCALE GENOMIC DNA]</scope>
    <source>
        <strain evidence="2">zg-915</strain>
    </source>
</reference>
<name>A0A838CK93_9CORY</name>
<dbReference type="EMBL" id="JABFEE010000006">
    <property type="protein sequence ID" value="MBA1835448.1"/>
    <property type="molecule type" value="Genomic_DNA"/>
</dbReference>
<evidence type="ECO:0000313" key="1">
    <source>
        <dbReference type="EMBL" id="MBA1835448.1"/>
    </source>
</evidence>
<gene>
    <name evidence="1" type="ORF">HMC16_06895</name>
</gene>
<protein>
    <submittedName>
        <fullName evidence="1">Uncharacterized protein</fullName>
    </submittedName>
</protein>
<dbReference type="AlphaFoldDB" id="A0A838CK93"/>
<proteinExistence type="predicted"/>
<dbReference type="Proteomes" id="UP000581408">
    <property type="component" value="Unassembled WGS sequence"/>
</dbReference>
<accession>A0A838CK93</accession>
<organism evidence="1 2">
    <name type="scientific">Corynebacterium wankanglinii</name>
    <dbReference type="NCBI Taxonomy" id="2735136"/>
    <lineage>
        <taxon>Bacteria</taxon>
        <taxon>Bacillati</taxon>
        <taxon>Actinomycetota</taxon>
        <taxon>Actinomycetes</taxon>
        <taxon>Mycobacteriales</taxon>
        <taxon>Corynebacteriaceae</taxon>
        <taxon>Corynebacterium</taxon>
    </lineage>
</organism>